<dbReference type="InterPro" id="IPR002549">
    <property type="entry name" value="AI-2E-like"/>
</dbReference>
<evidence type="ECO:0000256" key="7">
    <source>
        <dbReference type="ARBA" id="ARBA00023136"/>
    </source>
</evidence>
<comment type="caution">
    <text evidence="9">The sequence shown here is derived from an EMBL/GenBank/DDBJ whole genome shotgun (WGS) entry which is preliminary data.</text>
</comment>
<evidence type="ECO:0000313" key="10">
    <source>
        <dbReference type="Proteomes" id="UP001193501"/>
    </source>
</evidence>
<reference evidence="9" key="1">
    <citation type="submission" date="2020-01" db="EMBL/GenBank/DDBJ databases">
        <authorList>
            <person name="Chen W.-M."/>
        </authorList>
    </citation>
    <scope>NUCLEOTIDE SEQUENCE</scope>
    <source>
        <strain evidence="9">CYK-10</strain>
    </source>
</reference>
<evidence type="ECO:0000256" key="3">
    <source>
        <dbReference type="ARBA" id="ARBA00022448"/>
    </source>
</evidence>
<comment type="similarity">
    <text evidence="2">Belongs to the autoinducer-2 exporter (AI-2E) (TC 2.A.86) family.</text>
</comment>
<proteinExistence type="inferred from homology"/>
<sequence>MVPINFHGRFWAIVALVFFLALWFLGPVMLPFLVGGAIAYFLDPVADRLERMGLSRIAATALITLAALVLFILLVLAVIPMLVSQLTALINAAPEISAKLTTQLITQFPELSDSTSTMRQTLAEIAQAIQAKGGSLAQGVISSLLSVVSALLFIVIVPVVAFYLLVDWDHMIERIDGLLPRAQAPTIRQIAREIDSVLAGFVRGQVTVCLALGAYYATALMAAGLQFGLVIGAFAGAITVIPYIGSLLGGALAIGLALYQFWGDWLQIGLIAFIFGFGQFIEGNVLTPRLVGKSVGLHPVWLMFALSVFGGLFGFVGMLVAVPLSATIGVLTRFVIARYQESRLYTGDTPGDEP</sequence>
<dbReference type="Proteomes" id="UP001193501">
    <property type="component" value="Unassembled WGS sequence"/>
</dbReference>
<feature type="transmembrane region" description="Helical" evidence="8">
    <location>
        <begin position="229"/>
        <end position="258"/>
    </location>
</feature>
<feature type="transmembrane region" description="Helical" evidence="8">
    <location>
        <begin position="54"/>
        <end position="79"/>
    </location>
</feature>
<protein>
    <submittedName>
        <fullName evidence="9">AI-2E family transporter</fullName>
    </submittedName>
</protein>
<dbReference type="PANTHER" id="PTHR21716">
    <property type="entry name" value="TRANSMEMBRANE PROTEIN"/>
    <property type="match status" value="1"/>
</dbReference>
<keyword evidence="3" id="KW-0813">Transport</keyword>
<dbReference type="Pfam" id="PF01594">
    <property type="entry name" value="AI-2E_transport"/>
    <property type="match status" value="1"/>
</dbReference>
<evidence type="ECO:0000256" key="4">
    <source>
        <dbReference type="ARBA" id="ARBA00022475"/>
    </source>
</evidence>
<name>A0AAE4Y9N2_9RHOB</name>
<keyword evidence="5 8" id="KW-0812">Transmembrane</keyword>
<feature type="transmembrane region" description="Helical" evidence="8">
    <location>
        <begin position="265"/>
        <end position="281"/>
    </location>
</feature>
<evidence type="ECO:0000256" key="1">
    <source>
        <dbReference type="ARBA" id="ARBA00004651"/>
    </source>
</evidence>
<evidence type="ECO:0000256" key="2">
    <source>
        <dbReference type="ARBA" id="ARBA00009773"/>
    </source>
</evidence>
<keyword evidence="6 8" id="KW-1133">Transmembrane helix</keyword>
<evidence type="ECO:0000313" key="9">
    <source>
        <dbReference type="EMBL" id="NBZ86294.1"/>
    </source>
</evidence>
<dbReference type="GO" id="GO:0055085">
    <property type="term" value="P:transmembrane transport"/>
    <property type="evidence" value="ECO:0007669"/>
    <property type="project" value="TreeGrafter"/>
</dbReference>
<dbReference type="EMBL" id="JAABNR010000001">
    <property type="protein sequence ID" value="NBZ86294.1"/>
    <property type="molecule type" value="Genomic_DNA"/>
</dbReference>
<dbReference type="GO" id="GO:0005886">
    <property type="term" value="C:plasma membrane"/>
    <property type="evidence" value="ECO:0007669"/>
    <property type="project" value="UniProtKB-SubCell"/>
</dbReference>
<keyword evidence="10" id="KW-1185">Reference proteome</keyword>
<accession>A0AAE4Y9N2</accession>
<organism evidence="9 10">
    <name type="scientific">Stagnihabitans tardus</name>
    <dbReference type="NCBI Taxonomy" id="2699202"/>
    <lineage>
        <taxon>Bacteria</taxon>
        <taxon>Pseudomonadati</taxon>
        <taxon>Pseudomonadota</taxon>
        <taxon>Alphaproteobacteria</taxon>
        <taxon>Rhodobacterales</taxon>
        <taxon>Paracoccaceae</taxon>
        <taxon>Stagnihabitans</taxon>
    </lineage>
</organism>
<dbReference type="RefSeq" id="WP_168773084.1">
    <property type="nucleotide sequence ID" value="NZ_JAABNR010000001.1"/>
</dbReference>
<comment type="subcellular location">
    <subcellularLocation>
        <location evidence="1">Cell membrane</location>
        <topology evidence="1">Multi-pass membrane protein</topology>
    </subcellularLocation>
</comment>
<dbReference type="PANTHER" id="PTHR21716:SF53">
    <property type="entry name" value="PERMEASE PERM-RELATED"/>
    <property type="match status" value="1"/>
</dbReference>
<keyword evidence="4" id="KW-1003">Cell membrane</keyword>
<feature type="transmembrane region" description="Helical" evidence="8">
    <location>
        <begin position="301"/>
        <end position="331"/>
    </location>
</feature>
<evidence type="ECO:0000256" key="6">
    <source>
        <dbReference type="ARBA" id="ARBA00022989"/>
    </source>
</evidence>
<feature type="transmembrane region" description="Helical" evidence="8">
    <location>
        <begin position="144"/>
        <end position="166"/>
    </location>
</feature>
<evidence type="ECO:0000256" key="8">
    <source>
        <dbReference type="SAM" id="Phobius"/>
    </source>
</evidence>
<evidence type="ECO:0000256" key="5">
    <source>
        <dbReference type="ARBA" id="ARBA00022692"/>
    </source>
</evidence>
<feature type="transmembrane region" description="Helical" evidence="8">
    <location>
        <begin position="12"/>
        <end position="42"/>
    </location>
</feature>
<gene>
    <name evidence="9" type="ORF">GV832_01770</name>
</gene>
<keyword evidence="7 8" id="KW-0472">Membrane</keyword>
<dbReference type="AlphaFoldDB" id="A0AAE4Y9N2"/>